<dbReference type="OrthoDB" id="3010872at2759"/>
<proteinExistence type="predicted"/>
<keyword evidence="2" id="KW-1185">Reference proteome</keyword>
<gene>
    <name evidence="1" type="ORF">Hypma_012937</name>
</gene>
<dbReference type="AlphaFoldDB" id="A0A369JN16"/>
<dbReference type="Proteomes" id="UP000076154">
    <property type="component" value="Unassembled WGS sequence"/>
</dbReference>
<dbReference type="InParanoid" id="A0A369JN16"/>
<evidence type="ECO:0000313" key="1">
    <source>
        <dbReference type="EMBL" id="RDB20176.1"/>
    </source>
</evidence>
<evidence type="ECO:0000313" key="2">
    <source>
        <dbReference type="Proteomes" id="UP000076154"/>
    </source>
</evidence>
<accession>A0A369JN16</accession>
<comment type="caution">
    <text evidence="1">The sequence shown here is derived from an EMBL/GenBank/DDBJ whole genome shotgun (WGS) entry which is preliminary data.</text>
</comment>
<dbReference type="EMBL" id="LUEZ02000071">
    <property type="protein sequence ID" value="RDB20176.1"/>
    <property type="molecule type" value="Genomic_DNA"/>
</dbReference>
<sequence>MSKYIDQVDVFTSRFADILLDASRNANSAEVLSILKSSPTTACADGLAASIMEVAEKHPEAADALANLVQVVLDSVIDIPVEDYWERPVHLHTVVLDSLAESIKDSLDETQYTIPKQTTISPSNPTIAVALFASSAIKSGFLNENISRAPYLFTLQGLQLPGSRFDAPDEVQRQETVGIGACLLLTIAGASVTQAFSPHEKELALEALKELKEKHVISYPGGIALLEDAIANAESAYTHDMPALQAWNRLFPETIQFTDL</sequence>
<organism evidence="1 2">
    <name type="scientific">Hypsizygus marmoreus</name>
    <name type="common">White beech mushroom</name>
    <name type="synonym">Agaricus marmoreus</name>
    <dbReference type="NCBI Taxonomy" id="39966"/>
    <lineage>
        <taxon>Eukaryota</taxon>
        <taxon>Fungi</taxon>
        <taxon>Dikarya</taxon>
        <taxon>Basidiomycota</taxon>
        <taxon>Agaricomycotina</taxon>
        <taxon>Agaricomycetes</taxon>
        <taxon>Agaricomycetidae</taxon>
        <taxon>Agaricales</taxon>
        <taxon>Tricholomatineae</taxon>
        <taxon>Lyophyllaceae</taxon>
        <taxon>Hypsizygus</taxon>
    </lineage>
</organism>
<name>A0A369JN16_HYPMA</name>
<protein>
    <submittedName>
        <fullName evidence="1">Uncharacterized protein</fullName>
    </submittedName>
</protein>
<reference evidence="1" key="1">
    <citation type="submission" date="2018-04" db="EMBL/GenBank/DDBJ databases">
        <title>Whole genome sequencing of Hypsizygus marmoreus.</title>
        <authorList>
            <person name="Choi I.-G."/>
            <person name="Min B."/>
            <person name="Kim J.-G."/>
            <person name="Kim S."/>
            <person name="Oh Y.-L."/>
            <person name="Kong W.-S."/>
            <person name="Park H."/>
            <person name="Jeong J."/>
            <person name="Song E.-S."/>
        </authorList>
    </citation>
    <scope>NUCLEOTIDE SEQUENCE [LARGE SCALE GENOMIC DNA]</scope>
    <source>
        <strain evidence="1">51987-8</strain>
    </source>
</reference>